<dbReference type="InterPro" id="IPR043504">
    <property type="entry name" value="Peptidase_S1_PA_chymotrypsin"/>
</dbReference>
<accession>A0A8R2NR27</accession>
<dbReference type="GeneID" id="100165635"/>
<dbReference type="Gene3D" id="2.40.10.10">
    <property type="entry name" value="Trypsin-like serine proteases"/>
    <property type="match status" value="2"/>
</dbReference>
<dbReference type="InterPro" id="IPR001254">
    <property type="entry name" value="Trypsin_dom"/>
</dbReference>
<dbReference type="InterPro" id="IPR035976">
    <property type="entry name" value="Sushi/SCR/CCP_sf"/>
</dbReference>
<feature type="disulfide bond" evidence="5">
    <location>
        <begin position="302"/>
        <end position="320"/>
    </location>
</feature>
<dbReference type="SUPFAM" id="SSF57535">
    <property type="entry name" value="Complement control module/SCR domain"/>
    <property type="match status" value="1"/>
</dbReference>
<dbReference type="Proteomes" id="UP000007819">
    <property type="component" value="Chromosome A1"/>
</dbReference>
<dbReference type="Gene3D" id="2.10.70.10">
    <property type="entry name" value="Complement Module, domain 1"/>
    <property type="match status" value="1"/>
</dbReference>
<evidence type="ECO:0000256" key="8">
    <source>
        <dbReference type="SAM" id="SignalP"/>
    </source>
</evidence>
<feature type="signal peptide" evidence="8">
    <location>
        <begin position="1"/>
        <end position="23"/>
    </location>
</feature>
<evidence type="ECO:0000259" key="9">
    <source>
        <dbReference type="PROSITE" id="PS50240"/>
    </source>
</evidence>
<reference evidence="11" key="2">
    <citation type="submission" date="2022-06" db="UniProtKB">
        <authorList>
            <consortium name="EnsemblMetazoa"/>
        </authorList>
    </citation>
    <scope>IDENTIFICATION</scope>
</reference>
<dbReference type="CDD" id="cd00112">
    <property type="entry name" value="LDLa"/>
    <property type="match status" value="4"/>
</dbReference>
<dbReference type="SUPFAM" id="SSF50494">
    <property type="entry name" value="Trypsin-like serine proteases"/>
    <property type="match status" value="1"/>
</dbReference>
<proteinExistence type="predicted"/>
<feature type="compositionally biased region" description="Polar residues" evidence="7">
    <location>
        <begin position="382"/>
        <end position="401"/>
    </location>
</feature>
<dbReference type="Gene3D" id="4.10.400.10">
    <property type="entry name" value="Low-density Lipoprotein Receptor"/>
    <property type="match status" value="4"/>
</dbReference>
<dbReference type="SMART" id="SM00020">
    <property type="entry name" value="Tryp_SPc"/>
    <property type="match status" value="1"/>
</dbReference>
<dbReference type="Pfam" id="PF00084">
    <property type="entry name" value="Sushi"/>
    <property type="match status" value="1"/>
</dbReference>
<evidence type="ECO:0000256" key="4">
    <source>
        <dbReference type="ARBA" id="ARBA00023180"/>
    </source>
</evidence>
<feature type="domain" description="Peptidase S1" evidence="9">
    <location>
        <begin position="562"/>
        <end position="838"/>
    </location>
</feature>
<evidence type="ECO:0000256" key="6">
    <source>
        <dbReference type="PROSITE-ProRule" id="PRU00302"/>
    </source>
</evidence>
<protein>
    <submittedName>
        <fullName evidence="11">Uncharacterized protein</fullName>
    </submittedName>
</protein>
<dbReference type="PANTHER" id="PTHR24252:SF7">
    <property type="entry name" value="HYALIN"/>
    <property type="match status" value="1"/>
</dbReference>
<feature type="disulfide bond" evidence="5">
    <location>
        <begin position="97"/>
        <end position="112"/>
    </location>
</feature>
<organism evidence="11 12">
    <name type="scientific">Acyrthosiphon pisum</name>
    <name type="common">Pea aphid</name>
    <dbReference type="NCBI Taxonomy" id="7029"/>
    <lineage>
        <taxon>Eukaryota</taxon>
        <taxon>Metazoa</taxon>
        <taxon>Ecdysozoa</taxon>
        <taxon>Arthropoda</taxon>
        <taxon>Hexapoda</taxon>
        <taxon>Insecta</taxon>
        <taxon>Pterygota</taxon>
        <taxon>Neoptera</taxon>
        <taxon>Paraneoptera</taxon>
        <taxon>Hemiptera</taxon>
        <taxon>Sternorrhyncha</taxon>
        <taxon>Aphidomorpha</taxon>
        <taxon>Aphidoidea</taxon>
        <taxon>Aphididae</taxon>
        <taxon>Macrosiphini</taxon>
        <taxon>Acyrthosiphon</taxon>
    </lineage>
</organism>
<keyword evidence="12" id="KW-1185">Reference proteome</keyword>
<feature type="chain" id="PRO_5035890846" evidence="8">
    <location>
        <begin position="24"/>
        <end position="853"/>
    </location>
</feature>
<dbReference type="PROSITE" id="PS01209">
    <property type="entry name" value="LDLRA_1"/>
    <property type="match status" value="3"/>
</dbReference>
<evidence type="ECO:0000313" key="11">
    <source>
        <dbReference type="EnsemblMetazoa" id="XP_029343824.1"/>
    </source>
</evidence>
<evidence type="ECO:0000256" key="7">
    <source>
        <dbReference type="SAM" id="MobiDB-lite"/>
    </source>
</evidence>
<keyword evidence="4" id="KW-0325">Glycoprotein</keyword>
<keyword evidence="3 5" id="KW-1015">Disulfide bond</keyword>
<dbReference type="InterPro" id="IPR036055">
    <property type="entry name" value="LDL_receptor-like_sf"/>
</dbReference>
<dbReference type="EnsemblMetazoa" id="XM_029487964.1">
    <property type="protein sequence ID" value="XP_029343824.1"/>
    <property type="gene ID" value="LOC100165635"/>
</dbReference>
<dbReference type="GO" id="GO:0004252">
    <property type="term" value="F:serine-type endopeptidase activity"/>
    <property type="evidence" value="ECO:0007669"/>
    <property type="project" value="InterPro"/>
</dbReference>
<dbReference type="OrthoDB" id="2019384at2759"/>
<feature type="disulfide bond" evidence="5">
    <location>
        <begin position="336"/>
        <end position="348"/>
    </location>
</feature>
<dbReference type="InterPro" id="IPR009003">
    <property type="entry name" value="Peptidase_S1_PA"/>
</dbReference>
<dbReference type="PROSITE" id="PS50923">
    <property type="entry name" value="SUSHI"/>
    <property type="match status" value="1"/>
</dbReference>
<feature type="disulfide bond" evidence="5">
    <location>
        <begin position="343"/>
        <end position="361"/>
    </location>
</feature>
<dbReference type="PROSITE" id="PS00134">
    <property type="entry name" value="TRYPSIN_HIS"/>
    <property type="match status" value="1"/>
</dbReference>
<feature type="disulfide bond" evidence="5">
    <location>
        <begin position="85"/>
        <end position="103"/>
    </location>
</feature>
<keyword evidence="2" id="KW-0677">Repeat</keyword>
<keyword evidence="1 8" id="KW-0732">Signal</keyword>
<dbReference type="Pfam" id="PF00089">
    <property type="entry name" value="Trypsin"/>
    <property type="match status" value="2"/>
</dbReference>
<evidence type="ECO:0000259" key="10">
    <source>
        <dbReference type="PROSITE" id="PS50923"/>
    </source>
</evidence>
<dbReference type="PRINTS" id="PR00261">
    <property type="entry name" value="LDLRECEPTOR"/>
</dbReference>
<feature type="domain" description="Sushi" evidence="10">
    <location>
        <begin position="406"/>
        <end position="478"/>
    </location>
</feature>
<dbReference type="InterPro" id="IPR000436">
    <property type="entry name" value="Sushi_SCR_CCP_dom"/>
</dbReference>
<feature type="disulfide bond" evidence="5">
    <location>
        <begin position="44"/>
        <end position="62"/>
    </location>
</feature>
<comment type="caution">
    <text evidence="6">Lacks conserved residue(s) required for the propagation of feature annotation.</text>
</comment>
<evidence type="ECO:0000313" key="12">
    <source>
        <dbReference type="Proteomes" id="UP000007819"/>
    </source>
</evidence>
<dbReference type="InterPro" id="IPR023415">
    <property type="entry name" value="LDLR_class-A_CS"/>
</dbReference>
<feature type="region of interest" description="Disordered" evidence="7">
    <location>
        <begin position="381"/>
        <end position="401"/>
    </location>
</feature>
<dbReference type="Pfam" id="PF00057">
    <property type="entry name" value="Ldl_recept_a"/>
    <property type="match status" value="4"/>
</dbReference>
<evidence type="ECO:0000256" key="2">
    <source>
        <dbReference type="ARBA" id="ARBA00022737"/>
    </source>
</evidence>
<sequence>MAMKSSFSWLTCFCLIFETGILCDTKLQKQPTISACPGVTEYGCESGECIDVSDTCDGIRDCSDGSDETRLLCEMVLCPPSTFRCKYGACISNEYRCDGAEDCNDGSDERMCSNSTSSTENPITTNRVKATCTIPAIEGTKYYYKDSNQNISLPYGTEIEQYRIIEEDCEAGYYKVVPYRFMVCSDFGLWRPFVTKELCLKMCPPMKSDSLDFECTFEDKYISCLTPLPGTILYQTCKVTHRLLIGHEQVPIQLHCLENATWSDDDLYTCIPRVSVHSSPPKSQQTQVTNQTKCINKDEYRCSSGQCIGISFLCDGPSDCTDGSDETSELCHSRVCPTNKFKCNYGACISNKEKCDGLQHCTDGSDEADCNVFGKPKPLTLANPNSQITQRPNTTSRPATQTNNMRSCMVPYMEGTVYSLFETESDQNPSLSPGSLVGPSTAVEETCEEGYYKTTSNRIIICSGNGKWKPKADKLCLKRCPSVFSESLDVECIFNGKKYDCSNPSIPGTVLTPKCKVTHTIPNGQIETPIKLRCQQDGKWSDRLYTCIPYCGRPYTPNKILILNGVEAKYGSAPWNVGVYRKSNNNSFSMICGGSLISTNLVVSAAHCFWQERLTSRILLNDGTYKVGVGKYKSDITIKDNEFTQIFDVGLIYLKEGYYGSSGFHAEDLAIIVLSNKLKLSDVVMPVCVDWSKRYSVLNGAVGKGRLNNTADFLPEKEYECTWNMIWYFKVVGWGQTENMVGSTVLLEANIPYIDHQTCRNMYQNGFQIFITVDKFCAGTKSEQGVHQGDSGAGFTLEHNSLHFLTGVVSVKDATTNDSIAVFTDVSRHVAWIHDIYTNYTYAIESFSRSVFE</sequence>
<dbReference type="GO" id="GO:0006508">
    <property type="term" value="P:proteolysis"/>
    <property type="evidence" value="ECO:0007669"/>
    <property type="project" value="InterPro"/>
</dbReference>
<feature type="disulfide bond" evidence="5">
    <location>
        <begin position="78"/>
        <end position="90"/>
    </location>
</feature>
<dbReference type="FunFam" id="4.10.400.10:FF:000034">
    <property type="entry name" value="Low-density lipoprotein receptor-related protein 2"/>
    <property type="match status" value="2"/>
</dbReference>
<dbReference type="SMART" id="SM00192">
    <property type="entry name" value="LDLa"/>
    <property type="match status" value="4"/>
</dbReference>
<dbReference type="InterPro" id="IPR018114">
    <property type="entry name" value="TRYPSIN_HIS"/>
</dbReference>
<dbReference type="InterPro" id="IPR002172">
    <property type="entry name" value="LDrepeatLR_classA_rpt"/>
</dbReference>
<dbReference type="AlphaFoldDB" id="A0A8R2NR27"/>
<dbReference type="PROSITE" id="PS50068">
    <property type="entry name" value="LDLRA_2"/>
    <property type="match status" value="4"/>
</dbReference>
<feature type="disulfide bond" evidence="5">
    <location>
        <begin position="355"/>
        <end position="370"/>
    </location>
</feature>
<reference evidence="12" key="1">
    <citation type="submission" date="2010-06" db="EMBL/GenBank/DDBJ databases">
        <authorList>
            <person name="Jiang H."/>
            <person name="Abraham K."/>
            <person name="Ali S."/>
            <person name="Alsbrooks S.L."/>
            <person name="Anim B.N."/>
            <person name="Anosike U.S."/>
            <person name="Attaway T."/>
            <person name="Bandaranaike D.P."/>
            <person name="Battles P.K."/>
            <person name="Bell S.N."/>
            <person name="Bell A.V."/>
            <person name="Beltran B."/>
            <person name="Bickham C."/>
            <person name="Bustamante Y."/>
            <person name="Caleb T."/>
            <person name="Canada A."/>
            <person name="Cardenas V."/>
            <person name="Carter K."/>
            <person name="Chacko J."/>
            <person name="Chandrabose M.N."/>
            <person name="Chavez D."/>
            <person name="Chavez A."/>
            <person name="Chen L."/>
            <person name="Chu H.-S."/>
            <person name="Claassen K.J."/>
            <person name="Cockrell R."/>
            <person name="Collins M."/>
            <person name="Cooper J.A."/>
            <person name="Cree A."/>
            <person name="Curry S.M."/>
            <person name="Da Y."/>
            <person name="Dao M.D."/>
            <person name="Das B."/>
            <person name="Davila M.-L."/>
            <person name="Davy-Carroll L."/>
            <person name="Denson S."/>
            <person name="Dinh H."/>
            <person name="Ebong V.E."/>
            <person name="Edwards J.R."/>
            <person name="Egan A."/>
            <person name="El-Daye J."/>
            <person name="Escobedo L."/>
            <person name="Fernandez S."/>
            <person name="Fernando P.R."/>
            <person name="Flagg N."/>
            <person name="Forbes L.D."/>
            <person name="Fowler R.G."/>
            <person name="Fu Q."/>
            <person name="Gabisi R.A."/>
            <person name="Ganer J."/>
            <person name="Garbino Pronczuk A."/>
            <person name="Garcia R.M."/>
            <person name="Garner T."/>
            <person name="Garrett T.E."/>
            <person name="Gonzalez D.A."/>
            <person name="Hamid H."/>
            <person name="Hawkins E.S."/>
            <person name="Hirani K."/>
            <person name="Hogues M.E."/>
            <person name="Hollins B."/>
            <person name="Hsiao C.-H."/>
            <person name="Jabil R."/>
            <person name="James M.L."/>
            <person name="Jhangiani S.N."/>
            <person name="Johnson B."/>
            <person name="Johnson Q."/>
            <person name="Joshi V."/>
            <person name="Kalu J.B."/>
            <person name="Kam C."/>
            <person name="Kashfia A."/>
            <person name="Keebler J."/>
            <person name="Kisamo H."/>
            <person name="Kovar C.L."/>
            <person name="Lago L.A."/>
            <person name="Lai C.-Y."/>
            <person name="Laidlaw J."/>
            <person name="Lara F."/>
            <person name="Le T.-K."/>
            <person name="Lee S.L."/>
            <person name="Legall F.H."/>
            <person name="Lemon S.J."/>
            <person name="Lewis L.R."/>
            <person name="Li B."/>
            <person name="Liu Y."/>
            <person name="Liu Y.-S."/>
            <person name="Lopez J."/>
            <person name="Lozado R.J."/>
            <person name="Lu J."/>
            <person name="Madu R.C."/>
            <person name="Maheshwari M."/>
            <person name="Maheshwari R."/>
            <person name="Malloy K."/>
            <person name="Martinez E."/>
            <person name="Mathew T."/>
            <person name="Mercado I.C."/>
            <person name="Mercado C."/>
            <person name="Meyer B."/>
            <person name="Montgomery K."/>
            <person name="Morgan M.B."/>
            <person name="Munidasa M."/>
            <person name="Nazareth L.V."/>
            <person name="Nelson J."/>
            <person name="Ng B.M."/>
            <person name="Nguyen N.B."/>
            <person name="Nguyen P.Q."/>
            <person name="Nguyen T."/>
            <person name="Obregon M."/>
            <person name="Okwuonu G.O."/>
            <person name="Onwere C.G."/>
            <person name="Orozco G."/>
            <person name="Parra A."/>
            <person name="Patel S."/>
            <person name="Patil S."/>
            <person name="Perez A."/>
            <person name="Perez Y."/>
            <person name="Pham C."/>
            <person name="Primus E.L."/>
            <person name="Pu L.-L."/>
            <person name="Puazo M."/>
            <person name="Qin X."/>
            <person name="Quiroz J.B."/>
            <person name="Reese J."/>
            <person name="Richards S."/>
            <person name="Rives C.M."/>
            <person name="Robberts R."/>
            <person name="Ruiz S.J."/>
            <person name="Ruiz M.J."/>
            <person name="Santibanez J."/>
            <person name="Schneider B.W."/>
            <person name="Sisson I."/>
            <person name="Smith M."/>
            <person name="Sodergren E."/>
            <person name="Song X.-Z."/>
            <person name="Song B.B."/>
            <person name="Summersgill H."/>
            <person name="Thelus R."/>
            <person name="Thornton R.D."/>
            <person name="Trejos Z.Y."/>
            <person name="Usmani K."/>
            <person name="Vattathil S."/>
            <person name="Villasana D."/>
            <person name="Walker D.L."/>
            <person name="Wang S."/>
            <person name="Wang K."/>
            <person name="White C.S."/>
            <person name="Williams A.C."/>
            <person name="Williamson J."/>
            <person name="Wilson K."/>
            <person name="Woghiren I.O."/>
            <person name="Woodworth J.R."/>
            <person name="Worley K.C."/>
            <person name="Wright R.A."/>
            <person name="Wu W."/>
            <person name="Young L."/>
            <person name="Zhang L."/>
            <person name="Zhang J."/>
            <person name="Zhu Y."/>
            <person name="Muzny D.M."/>
            <person name="Weinstock G."/>
            <person name="Gibbs R.A."/>
        </authorList>
    </citation>
    <scope>NUCLEOTIDE SEQUENCE [LARGE SCALE GENOMIC DNA]</scope>
    <source>
        <strain evidence="12">LSR1</strain>
    </source>
</reference>
<dbReference type="CDD" id="cd00190">
    <property type="entry name" value="Tryp_SPc"/>
    <property type="match status" value="1"/>
</dbReference>
<keyword evidence="6" id="KW-0768">Sushi</keyword>
<evidence type="ECO:0000256" key="1">
    <source>
        <dbReference type="ARBA" id="ARBA00022729"/>
    </source>
</evidence>
<dbReference type="SUPFAM" id="SSF57424">
    <property type="entry name" value="LDL receptor-like module"/>
    <property type="match status" value="4"/>
</dbReference>
<evidence type="ECO:0000256" key="5">
    <source>
        <dbReference type="PROSITE-ProRule" id="PRU00124"/>
    </source>
</evidence>
<evidence type="ECO:0000256" key="3">
    <source>
        <dbReference type="ARBA" id="ARBA00023157"/>
    </source>
</evidence>
<dbReference type="PROSITE" id="PS50240">
    <property type="entry name" value="TRYPSIN_DOM"/>
    <property type="match status" value="1"/>
</dbReference>
<name>A0A8R2NR27_ACYPI</name>
<dbReference type="PANTHER" id="PTHR24252">
    <property type="entry name" value="ACROSIN-RELATED"/>
    <property type="match status" value="1"/>
</dbReference>
<dbReference type="RefSeq" id="XP_029343824.1">
    <property type="nucleotide sequence ID" value="XM_029487964.1"/>
</dbReference>